<accession>A0A2H3D783</accession>
<organism evidence="1 2">
    <name type="scientific">Armillaria gallica</name>
    <name type="common">Bulbous honey fungus</name>
    <name type="synonym">Armillaria bulbosa</name>
    <dbReference type="NCBI Taxonomy" id="47427"/>
    <lineage>
        <taxon>Eukaryota</taxon>
        <taxon>Fungi</taxon>
        <taxon>Dikarya</taxon>
        <taxon>Basidiomycota</taxon>
        <taxon>Agaricomycotina</taxon>
        <taxon>Agaricomycetes</taxon>
        <taxon>Agaricomycetidae</taxon>
        <taxon>Agaricales</taxon>
        <taxon>Marasmiineae</taxon>
        <taxon>Physalacriaceae</taxon>
        <taxon>Armillaria</taxon>
    </lineage>
</organism>
<evidence type="ECO:0000313" key="1">
    <source>
        <dbReference type="EMBL" id="PBK89970.1"/>
    </source>
</evidence>
<keyword evidence="2" id="KW-1185">Reference proteome</keyword>
<evidence type="ECO:0000313" key="2">
    <source>
        <dbReference type="Proteomes" id="UP000217790"/>
    </source>
</evidence>
<reference evidence="2" key="1">
    <citation type="journal article" date="2017" name="Nat. Ecol. Evol.">
        <title>Genome expansion and lineage-specific genetic innovations in the forest pathogenic fungi Armillaria.</title>
        <authorList>
            <person name="Sipos G."/>
            <person name="Prasanna A.N."/>
            <person name="Walter M.C."/>
            <person name="O'Connor E."/>
            <person name="Balint B."/>
            <person name="Krizsan K."/>
            <person name="Kiss B."/>
            <person name="Hess J."/>
            <person name="Varga T."/>
            <person name="Slot J."/>
            <person name="Riley R."/>
            <person name="Boka B."/>
            <person name="Rigling D."/>
            <person name="Barry K."/>
            <person name="Lee J."/>
            <person name="Mihaltcheva S."/>
            <person name="LaButti K."/>
            <person name="Lipzen A."/>
            <person name="Waldron R."/>
            <person name="Moloney N.M."/>
            <person name="Sperisen C."/>
            <person name="Kredics L."/>
            <person name="Vagvoelgyi C."/>
            <person name="Patrignani A."/>
            <person name="Fitzpatrick D."/>
            <person name="Nagy I."/>
            <person name="Doyle S."/>
            <person name="Anderson J.B."/>
            <person name="Grigoriev I.V."/>
            <person name="Gueldener U."/>
            <person name="Muensterkoetter M."/>
            <person name="Nagy L.G."/>
        </authorList>
    </citation>
    <scope>NUCLEOTIDE SEQUENCE [LARGE SCALE GENOMIC DNA]</scope>
    <source>
        <strain evidence="2">Ar21-2</strain>
    </source>
</reference>
<dbReference type="PANTHER" id="PTHR14614">
    <property type="entry name" value="HEPATOCELLULAR CARCINOMA-ASSOCIATED ANTIGEN"/>
    <property type="match status" value="1"/>
</dbReference>
<dbReference type="InterPro" id="IPR029063">
    <property type="entry name" value="SAM-dependent_MTases_sf"/>
</dbReference>
<dbReference type="OrthoDB" id="46564at2759"/>
<sequence length="279" mass="30668">MSESYEDIFNDALSFIGESKVLDDSEISYGPLRLTVAPKEGKANTLLADHLFSPSLFLAERIERALIPVQGRRGSALTTISLKSSDEPPFAHYLEVVELGAGCALPSLLMSTSAQPPSLVVVTDYPDDVIMKNLKENVNRNRSHVSYGCITCCQGYEWGTDAHSLLSLTGSEIMGYDVVILSDLLHFHNSHNVLITSLKSLLRKTADSRVYIAAGRYTSPNVCDNFMKIANSEGLCIEEQVSGGQEEPWLGTMEVANFDKQALSVRKAACRFWIGRWAA</sequence>
<dbReference type="GO" id="GO:0008757">
    <property type="term" value="F:S-adenosylmethionine-dependent methyltransferase activity"/>
    <property type="evidence" value="ECO:0007669"/>
    <property type="project" value="UniProtKB-ARBA"/>
</dbReference>
<dbReference type="Pfam" id="PF10294">
    <property type="entry name" value="Methyltransf_16"/>
    <property type="match status" value="1"/>
</dbReference>
<proteinExistence type="predicted"/>
<dbReference type="InterPro" id="IPR019410">
    <property type="entry name" value="Methyltransf_16"/>
</dbReference>
<dbReference type="EMBL" id="KZ293667">
    <property type="protein sequence ID" value="PBK89970.1"/>
    <property type="molecule type" value="Genomic_DNA"/>
</dbReference>
<gene>
    <name evidence="1" type="ORF">ARMGADRAFT_996051</name>
</gene>
<protein>
    <recommendedName>
        <fullName evidence="3">Nicotinamide N-methyltransferase</fullName>
    </recommendedName>
</protein>
<dbReference type="Gene3D" id="3.40.50.150">
    <property type="entry name" value="Vaccinia Virus protein VP39"/>
    <property type="match status" value="1"/>
</dbReference>
<dbReference type="OMA" id="FWIGRWA"/>
<dbReference type="AlphaFoldDB" id="A0A2H3D783"/>
<dbReference type="STRING" id="47427.A0A2H3D783"/>
<dbReference type="InParanoid" id="A0A2H3D783"/>
<name>A0A2H3D783_ARMGA</name>
<dbReference type="PANTHER" id="PTHR14614:SF10">
    <property type="entry name" value="PROTEIN N-TERMINAL AND LYSINE N-METHYLTRANSFERASE EFM7"/>
    <property type="match status" value="1"/>
</dbReference>
<dbReference type="Proteomes" id="UP000217790">
    <property type="component" value="Unassembled WGS sequence"/>
</dbReference>
<dbReference type="GO" id="GO:0005737">
    <property type="term" value="C:cytoplasm"/>
    <property type="evidence" value="ECO:0007669"/>
    <property type="project" value="TreeGrafter"/>
</dbReference>
<evidence type="ECO:0008006" key="3">
    <source>
        <dbReference type="Google" id="ProtNLM"/>
    </source>
</evidence>